<evidence type="ECO:0000256" key="5">
    <source>
        <dbReference type="RuleBase" id="RU362022"/>
    </source>
</evidence>
<evidence type="ECO:0000256" key="1">
    <source>
        <dbReference type="ARBA" id="ARBA00004141"/>
    </source>
</evidence>
<feature type="transmembrane region" description="Helical" evidence="5">
    <location>
        <begin position="82"/>
        <end position="101"/>
    </location>
</feature>
<keyword evidence="5" id="KW-0256">Endoplasmic reticulum</keyword>
<keyword evidence="5" id="KW-0808">Transferase</keyword>
<dbReference type="InterPro" id="IPR007269">
    <property type="entry name" value="ICMT_MeTrfase"/>
</dbReference>
<keyword evidence="5" id="KW-0489">Methyltransferase</keyword>
<feature type="non-terminal residue" evidence="6">
    <location>
        <position position="1"/>
    </location>
</feature>
<comment type="similarity">
    <text evidence="5">Belongs to the class VI-like SAM-binding methyltransferase superfamily. Isoprenylcysteine carboxyl methyltransferase family.</text>
</comment>
<dbReference type="eggNOG" id="ENOG502S9FN">
    <property type="taxonomic scope" value="Eukaryota"/>
</dbReference>
<dbReference type="Gene3D" id="1.20.120.1630">
    <property type="match status" value="1"/>
</dbReference>
<dbReference type="AlphaFoldDB" id="W4KFX4"/>
<dbReference type="InParanoid" id="W4KFX4"/>
<evidence type="ECO:0000256" key="2">
    <source>
        <dbReference type="ARBA" id="ARBA00022692"/>
    </source>
</evidence>
<dbReference type="EC" id="2.1.1.100" evidence="5"/>
<dbReference type="RefSeq" id="XP_009543207.1">
    <property type="nucleotide sequence ID" value="XM_009544912.1"/>
</dbReference>
<dbReference type="Pfam" id="PF04140">
    <property type="entry name" value="ICMT"/>
    <property type="match status" value="1"/>
</dbReference>
<evidence type="ECO:0000313" key="6">
    <source>
        <dbReference type="EMBL" id="ETW84743.1"/>
    </source>
</evidence>
<sequence>YIAGWLLQITGTLIRLACYRALGRQFTFELAIRDEHKLVTSGAYAVVRHPAYAGSIMVLSGTLLCTFGPGSWIRECGWLETVAMQCVAALFAGWASWIVFYQIKRTRVEDDALREKFRGDWEDWAERVSYRLVPGLF</sequence>
<dbReference type="HOGENOM" id="CLU_065200_6_2_1"/>
<keyword evidence="5" id="KW-0949">S-adenosyl-L-methionine</keyword>
<dbReference type="EMBL" id="KI925456">
    <property type="protein sequence ID" value="ETW84743.1"/>
    <property type="molecule type" value="Genomic_DNA"/>
</dbReference>
<comment type="catalytic activity">
    <reaction evidence="5">
        <text>[protein]-C-terminal S-[(2E,6E)-farnesyl]-L-cysteine + S-adenosyl-L-methionine = [protein]-C-terminal S-[(2E,6E)-farnesyl]-L-cysteine methyl ester + S-adenosyl-L-homocysteine</text>
        <dbReference type="Rhea" id="RHEA:21672"/>
        <dbReference type="Rhea" id="RHEA-COMP:12125"/>
        <dbReference type="Rhea" id="RHEA-COMP:12126"/>
        <dbReference type="ChEBI" id="CHEBI:57856"/>
        <dbReference type="ChEBI" id="CHEBI:59789"/>
        <dbReference type="ChEBI" id="CHEBI:90510"/>
        <dbReference type="ChEBI" id="CHEBI:90511"/>
        <dbReference type="EC" id="2.1.1.100"/>
    </reaction>
</comment>
<keyword evidence="2 5" id="KW-0812">Transmembrane</keyword>
<comment type="subcellular location">
    <subcellularLocation>
        <location evidence="5">Endoplasmic reticulum membrane</location>
        <topology evidence="5">Multi-pass membrane protein</topology>
    </subcellularLocation>
    <subcellularLocation>
        <location evidence="1">Membrane</location>
        <topology evidence="1">Multi-pass membrane protein</topology>
    </subcellularLocation>
</comment>
<comment type="caution">
    <text evidence="5">Lacks conserved residue(s) required for the propagation of feature annotation.</text>
</comment>
<dbReference type="GO" id="GO:0005789">
    <property type="term" value="C:endoplasmic reticulum membrane"/>
    <property type="evidence" value="ECO:0007669"/>
    <property type="project" value="UniProtKB-SubCell"/>
</dbReference>
<proteinExistence type="inferred from homology"/>
<dbReference type="Proteomes" id="UP000030671">
    <property type="component" value="Unassembled WGS sequence"/>
</dbReference>
<dbReference type="GO" id="GO:0004671">
    <property type="term" value="F:protein C-terminal S-isoprenylcysteine carboxyl O-methyltransferase activity"/>
    <property type="evidence" value="ECO:0007669"/>
    <property type="project" value="UniProtKB-EC"/>
</dbReference>
<accession>W4KFX4</accession>
<protein>
    <recommendedName>
        <fullName evidence="5">Protein-S-isoprenylcysteine O-methyltransferase</fullName>
        <ecNumber evidence="5">2.1.1.100</ecNumber>
    </recommendedName>
</protein>
<dbReference type="GO" id="GO:0032259">
    <property type="term" value="P:methylation"/>
    <property type="evidence" value="ECO:0007669"/>
    <property type="project" value="UniProtKB-KW"/>
</dbReference>
<evidence type="ECO:0000256" key="4">
    <source>
        <dbReference type="ARBA" id="ARBA00023136"/>
    </source>
</evidence>
<name>W4KFX4_HETIT</name>
<organism evidence="6 7">
    <name type="scientific">Heterobasidion irregulare (strain TC 32-1)</name>
    <dbReference type="NCBI Taxonomy" id="747525"/>
    <lineage>
        <taxon>Eukaryota</taxon>
        <taxon>Fungi</taxon>
        <taxon>Dikarya</taxon>
        <taxon>Basidiomycota</taxon>
        <taxon>Agaricomycotina</taxon>
        <taxon>Agaricomycetes</taxon>
        <taxon>Russulales</taxon>
        <taxon>Bondarzewiaceae</taxon>
        <taxon>Heterobasidion</taxon>
        <taxon>Heterobasidion annosum species complex</taxon>
    </lineage>
</organism>
<evidence type="ECO:0000256" key="3">
    <source>
        <dbReference type="ARBA" id="ARBA00022989"/>
    </source>
</evidence>
<keyword evidence="3 5" id="KW-1133">Transmembrane helix</keyword>
<dbReference type="PANTHER" id="PTHR12714:SF9">
    <property type="entry name" value="PROTEIN-S-ISOPRENYLCYSTEINE O-METHYLTRANSFERASE"/>
    <property type="match status" value="1"/>
</dbReference>
<gene>
    <name evidence="6" type="ORF">HETIRDRAFT_47230</name>
</gene>
<evidence type="ECO:0000313" key="7">
    <source>
        <dbReference type="Proteomes" id="UP000030671"/>
    </source>
</evidence>
<keyword evidence="7" id="KW-1185">Reference proteome</keyword>
<dbReference type="GeneID" id="20677451"/>
<dbReference type="OrthoDB" id="422086at2759"/>
<feature type="transmembrane region" description="Helical" evidence="5">
    <location>
        <begin position="51"/>
        <end position="70"/>
    </location>
</feature>
<reference evidence="6 7" key="1">
    <citation type="journal article" date="2012" name="New Phytol.">
        <title>Insight into trade-off between wood decay and parasitism from the genome of a fungal forest pathogen.</title>
        <authorList>
            <person name="Olson A."/>
            <person name="Aerts A."/>
            <person name="Asiegbu F."/>
            <person name="Belbahri L."/>
            <person name="Bouzid O."/>
            <person name="Broberg A."/>
            <person name="Canback B."/>
            <person name="Coutinho P.M."/>
            <person name="Cullen D."/>
            <person name="Dalman K."/>
            <person name="Deflorio G."/>
            <person name="van Diepen L.T."/>
            <person name="Dunand C."/>
            <person name="Duplessis S."/>
            <person name="Durling M."/>
            <person name="Gonthier P."/>
            <person name="Grimwood J."/>
            <person name="Fossdal C.G."/>
            <person name="Hansson D."/>
            <person name="Henrissat B."/>
            <person name="Hietala A."/>
            <person name="Himmelstrand K."/>
            <person name="Hoffmeister D."/>
            <person name="Hogberg N."/>
            <person name="James T.Y."/>
            <person name="Karlsson M."/>
            <person name="Kohler A."/>
            <person name="Kues U."/>
            <person name="Lee Y.H."/>
            <person name="Lin Y.C."/>
            <person name="Lind M."/>
            <person name="Lindquist E."/>
            <person name="Lombard V."/>
            <person name="Lucas S."/>
            <person name="Lunden K."/>
            <person name="Morin E."/>
            <person name="Murat C."/>
            <person name="Park J."/>
            <person name="Raffaello T."/>
            <person name="Rouze P."/>
            <person name="Salamov A."/>
            <person name="Schmutz J."/>
            <person name="Solheim H."/>
            <person name="Stahlberg J."/>
            <person name="Velez H."/>
            <person name="de Vries R.P."/>
            <person name="Wiebenga A."/>
            <person name="Woodward S."/>
            <person name="Yakovlev I."/>
            <person name="Garbelotto M."/>
            <person name="Martin F."/>
            <person name="Grigoriev I.V."/>
            <person name="Stenlid J."/>
        </authorList>
    </citation>
    <scope>NUCLEOTIDE SEQUENCE [LARGE SCALE GENOMIC DNA]</scope>
    <source>
        <strain evidence="6 7">TC 32-1</strain>
    </source>
</reference>
<dbReference type="KEGG" id="hir:HETIRDRAFT_47230"/>
<dbReference type="PANTHER" id="PTHR12714">
    <property type="entry name" value="PROTEIN-S ISOPRENYLCYSTEINE O-METHYLTRANSFERASE"/>
    <property type="match status" value="1"/>
</dbReference>
<keyword evidence="4 5" id="KW-0472">Membrane</keyword>